<dbReference type="SUPFAM" id="SSF52540">
    <property type="entry name" value="P-loop containing nucleoside triphosphate hydrolases"/>
    <property type="match status" value="1"/>
</dbReference>
<evidence type="ECO:0000259" key="1">
    <source>
        <dbReference type="Pfam" id="PF00004"/>
    </source>
</evidence>
<dbReference type="AlphaFoldDB" id="A0A0R2LQ75"/>
<dbReference type="InterPro" id="IPR003959">
    <property type="entry name" value="ATPase_AAA_core"/>
</dbReference>
<dbReference type="RefSeq" id="WP_057879651.1">
    <property type="nucleotide sequence ID" value="NZ_JQCF01000001.1"/>
</dbReference>
<sequence length="253" mass="28919">MESMFGLDKVSREIALKHGVDYSGIDFKKVISERDKREQQRSIEFTKKNIQVKREGIFRSSLVSDFNDLQYNFADFKTDTPNQASELKQAKNIANRIYVGETGNFLFTGEPGLGKSMLAVSILNGLNSQDTSLSCYFLSFTMFVNNSQMAFKDEFLKRDNYKVEECVKNCDVLVIDDLGSESSLRSETNEATNYAQRILFRFADYRKNKTNIITTNNTGRGLQQLYDPKIISRLMTKKAANTIKFSGNDMRNN</sequence>
<dbReference type="STRING" id="993692.IV57_GL000240"/>
<comment type="caution">
    <text evidence="2">The sequence shown here is derived from an EMBL/GenBank/DDBJ whole genome shotgun (WGS) entry which is preliminary data.</text>
</comment>
<dbReference type="GO" id="GO:0005524">
    <property type="term" value="F:ATP binding"/>
    <property type="evidence" value="ECO:0007669"/>
    <property type="project" value="InterPro"/>
</dbReference>
<dbReference type="PANTHER" id="PTHR30050:SF4">
    <property type="entry name" value="ATP-BINDING PROTEIN RV3427C IN INSERTION SEQUENCE-RELATED"/>
    <property type="match status" value="1"/>
</dbReference>
<reference evidence="2 3" key="1">
    <citation type="journal article" date="2015" name="Genome Announc.">
        <title>Expanding the biotechnology potential of lactobacilli through comparative genomics of 213 strains and associated genera.</title>
        <authorList>
            <person name="Sun Z."/>
            <person name="Harris H.M."/>
            <person name="McCann A."/>
            <person name="Guo C."/>
            <person name="Argimon S."/>
            <person name="Zhang W."/>
            <person name="Yang X."/>
            <person name="Jeffery I.B."/>
            <person name="Cooney J.C."/>
            <person name="Kagawa T.F."/>
            <person name="Liu W."/>
            <person name="Song Y."/>
            <person name="Salvetti E."/>
            <person name="Wrobel A."/>
            <person name="Rasinkangas P."/>
            <person name="Parkhill J."/>
            <person name="Rea M.C."/>
            <person name="O'Sullivan O."/>
            <person name="Ritari J."/>
            <person name="Douillard F.P."/>
            <person name="Paul Ross R."/>
            <person name="Yang R."/>
            <person name="Briner A.E."/>
            <person name="Felis G.E."/>
            <person name="de Vos W.M."/>
            <person name="Barrangou R."/>
            <person name="Klaenhammer T.R."/>
            <person name="Caufield P.W."/>
            <person name="Cui Y."/>
            <person name="Zhang H."/>
            <person name="O'Toole P.W."/>
        </authorList>
    </citation>
    <scope>NUCLEOTIDE SEQUENCE [LARGE SCALE GENOMIC DNA]</scope>
    <source>
        <strain evidence="2 3">DSM 24716</strain>
    </source>
</reference>
<dbReference type="PANTHER" id="PTHR30050">
    <property type="entry name" value="CHROMOSOMAL REPLICATION INITIATOR PROTEIN DNAA"/>
    <property type="match status" value="1"/>
</dbReference>
<dbReference type="InterPro" id="IPR027417">
    <property type="entry name" value="P-loop_NTPase"/>
</dbReference>
<dbReference type="CDD" id="cd00009">
    <property type="entry name" value="AAA"/>
    <property type="match status" value="1"/>
</dbReference>
<organism evidence="2 3">
    <name type="scientific">Companilactobacillus kimchiensis</name>
    <dbReference type="NCBI Taxonomy" id="993692"/>
    <lineage>
        <taxon>Bacteria</taxon>
        <taxon>Bacillati</taxon>
        <taxon>Bacillota</taxon>
        <taxon>Bacilli</taxon>
        <taxon>Lactobacillales</taxon>
        <taxon>Lactobacillaceae</taxon>
        <taxon>Companilactobacillus</taxon>
    </lineage>
</organism>
<evidence type="ECO:0000313" key="2">
    <source>
        <dbReference type="EMBL" id="KRO00915.1"/>
    </source>
</evidence>
<proteinExistence type="predicted"/>
<dbReference type="Gene3D" id="3.40.50.300">
    <property type="entry name" value="P-loop containing nucleotide triphosphate hydrolases"/>
    <property type="match status" value="1"/>
</dbReference>
<name>A0A0R2LQ75_9LACO</name>
<protein>
    <recommendedName>
        <fullName evidence="1">ATPase AAA-type core domain-containing protein</fullName>
    </recommendedName>
</protein>
<dbReference type="Pfam" id="PF00004">
    <property type="entry name" value="AAA"/>
    <property type="match status" value="1"/>
</dbReference>
<dbReference type="GO" id="GO:0006260">
    <property type="term" value="P:DNA replication"/>
    <property type="evidence" value="ECO:0007669"/>
    <property type="project" value="TreeGrafter"/>
</dbReference>
<dbReference type="PATRIC" id="fig|993692.3.peg.244"/>
<dbReference type="EMBL" id="JQCF01000001">
    <property type="protein sequence ID" value="KRO00915.1"/>
    <property type="molecule type" value="Genomic_DNA"/>
</dbReference>
<dbReference type="Proteomes" id="UP000051006">
    <property type="component" value="Unassembled WGS sequence"/>
</dbReference>
<gene>
    <name evidence="2" type="ORF">IV57_GL000240</name>
</gene>
<accession>A0A0R2LQ75</accession>
<keyword evidence="3" id="KW-1185">Reference proteome</keyword>
<dbReference type="OrthoDB" id="2052561at2"/>
<feature type="domain" description="ATPase AAA-type core" evidence="1">
    <location>
        <begin position="106"/>
        <end position="234"/>
    </location>
</feature>
<evidence type="ECO:0000313" key="3">
    <source>
        <dbReference type="Proteomes" id="UP000051006"/>
    </source>
</evidence>